<reference evidence="2" key="2">
    <citation type="submission" date="2018-05" db="EMBL/GenBank/DDBJ databases">
        <title>OpunRS2 (Oryza punctata Reference Sequence Version 2).</title>
        <authorList>
            <person name="Zhang J."/>
            <person name="Kudrna D."/>
            <person name="Lee S."/>
            <person name="Talag J."/>
            <person name="Welchert J."/>
            <person name="Wing R.A."/>
        </authorList>
    </citation>
    <scope>NUCLEOTIDE SEQUENCE [LARGE SCALE GENOMIC DNA]</scope>
</reference>
<keyword evidence="3" id="KW-1185">Reference proteome</keyword>
<dbReference type="Gramene" id="OPUNC06G04300.1">
    <property type="protein sequence ID" value="OPUNC06G04300.1"/>
    <property type="gene ID" value="OPUNC06G04300"/>
</dbReference>
<feature type="region of interest" description="Disordered" evidence="1">
    <location>
        <begin position="95"/>
        <end position="118"/>
    </location>
</feature>
<dbReference type="HOGENOM" id="CLU_1930948_0_0_1"/>
<organism evidence="2">
    <name type="scientific">Oryza punctata</name>
    <name type="common">Red rice</name>
    <dbReference type="NCBI Taxonomy" id="4537"/>
    <lineage>
        <taxon>Eukaryota</taxon>
        <taxon>Viridiplantae</taxon>
        <taxon>Streptophyta</taxon>
        <taxon>Embryophyta</taxon>
        <taxon>Tracheophyta</taxon>
        <taxon>Spermatophyta</taxon>
        <taxon>Magnoliopsida</taxon>
        <taxon>Liliopsida</taxon>
        <taxon>Poales</taxon>
        <taxon>Poaceae</taxon>
        <taxon>BOP clade</taxon>
        <taxon>Oryzoideae</taxon>
        <taxon>Oryzeae</taxon>
        <taxon>Oryzinae</taxon>
        <taxon>Oryza</taxon>
    </lineage>
</organism>
<sequence length="131" mass="13887">MASSGSSPASTERSSGGATTTWSGDERRAEQRWAGNGLEHSGGLGSDAAMDMGLAEQGRRGHGERTRGSSPAISSFPWSQALILALAVQNALVLSGSSNRSARDDRPSAPDFLRRGTWRPRTQLPTHLLLE</sequence>
<evidence type="ECO:0000313" key="2">
    <source>
        <dbReference type="EnsemblPlants" id="OPUNC06G04300.1"/>
    </source>
</evidence>
<feature type="compositionally biased region" description="Basic and acidic residues" evidence="1">
    <location>
        <begin position="57"/>
        <end position="67"/>
    </location>
</feature>
<name>A0A0E0L8C8_ORYPU</name>
<dbReference type="Proteomes" id="UP000026962">
    <property type="component" value="Chromosome 6"/>
</dbReference>
<feature type="region of interest" description="Disordered" evidence="1">
    <location>
        <begin position="1"/>
        <end position="72"/>
    </location>
</feature>
<protein>
    <submittedName>
        <fullName evidence="2">Uncharacterized protein</fullName>
    </submittedName>
</protein>
<feature type="compositionally biased region" description="Polar residues" evidence="1">
    <location>
        <begin position="1"/>
        <end position="23"/>
    </location>
</feature>
<dbReference type="EnsemblPlants" id="OPUNC06G04300.1">
    <property type="protein sequence ID" value="OPUNC06G04300.1"/>
    <property type="gene ID" value="OPUNC06G04300"/>
</dbReference>
<feature type="compositionally biased region" description="Basic and acidic residues" evidence="1">
    <location>
        <begin position="101"/>
        <end position="114"/>
    </location>
</feature>
<evidence type="ECO:0000256" key="1">
    <source>
        <dbReference type="SAM" id="MobiDB-lite"/>
    </source>
</evidence>
<proteinExistence type="predicted"/>
<dbReference type="AlphaFoldDB" id="A0A0E0L8C8"/>
<reference evidence="2" key="1">
    <citation type="submission" date="2015-04" db="UniProtKB">
        <authorList>
            <consortium name="EnsemblPlants"/>
        </authorList>
    </citation>
    <scope>IDENTIFICATION</scope>
</reference>
<accession>A0A0E0L8C8</accession>
<evidence type="ECO:0000313" key="3">
    <source>
        <dbReference type="Proteomes" id="UP000026962"/>
    </source>
</evidence>